<evidence type="ECO:0000256" key="1">
    <source>
        <dbReference type="ARBA" id="ARBA00004123"/>
    </source>
</evidence>
<dbReference type="Pfam" id="PF00096">
    <property type="entry name" value="zf-C2H2"/>
    <property type="match status" value="1"/>
</dbReference>
<evidence type="ECO:0000313" key="13">
    <source>
        <dbReference type="EMBL" id="NXN84144.1"/>
    </source>
</evidence>
<dbReference type="AlphaFoldDB" id="A0A7L1M9N5"/>
<feature type="domain" description="C2H2-type" evidence="12">
    <location>
        <begin position="5"/>
        <end position="32"/>
    </location>
</feature>
<keyword evidence="5 11" id="KW-0863">Zinc-finger</keyword>
<comment type="similarity">
    <text evidence="2">Belongs to the krueppel C2H2-type zinc-finger protein family.</text>
</comment>
<dbReference type="PROSITE" id="PS00028">
    <property type="entry name" value="ZINC_FINGER_C2H2_1"/>
    <property type="match status" value="2"/>
</dbReference>
<dbReference type="InterPro" id="IPR036236">
    <property type="entry name" value="Znf_C2H2_sf"/>
</dbReference>
<evidence type="ECO:0000256" key="9">
    <source>
        <dbReference type="ARBA" id="ARBA00023163"/>
    </source>
</evidence>
<evidence type="ECO:0000256" key="8">
    <source>
        <dbReference type="ARBA" id="ARBA00023125"/>
    </source>
</evidence>
<dbReference type="Gene3D" id="3.30.160.60">
    <property type="entry name" value="Classic Zinc Finger"/>
    <property type="match status" value="2"/>
</dbReference>
<evidence type="ECO:0000256" key="7">
    <source>
        <dbReference type="ARBA" id="ARBA00023015"/>
    </source>
</evidence>
<dbReference type="PANTHER" id="PTHR23226">
    <property type="entry name" value="ZINC FINGER AND SCAN DOMAIN-CONTAINING"/>
    <property type="match status" value="1"/>
</dbReference>
<dbReference type="PANTHER" id="PTHR23226:SF416">
    <property type="entry name" value="FI01424P"/>
    <property type="match status" value="1"/>
</dbReference>
<protein>
    <submittedName>
        <fullName evidence="13">ZSC20 protein</fullName>
    </submittedName>
</protein>
<evidence type="ECO:0000256" key="10">
    <source>
        <dbReference type="ARBA" id="ARBA00023242"/>
    </source>
</evidence>
<feature type="non-terminal residue" evidence="13">
    <location>
        <position position="1"/>
    </location>
</feature>
<dbReference type="InterPro" id="IPR013087">
    <property type="entry name" value="Znf_C2H2_type"/>
</dbReference>
<dbReference type="GO" id="GO:0005634">
    <property type="term" value="C:nucleus"/>
    <property type="evidence" value="ECO:0007669"/>
    <property type="project" value="UniProtKB-SubCell"/>
</dbReference>
<evidence type="ECO:0000259" key="12">
    <source>
        <dbReference type="PROSITE" id="PS50157"/>
    </source>
</evidence>
<keyword evidence="4" id="KW-0677">Repeat</keyword>
<organism evidence="13 14">
    <name type="scientific">Bombycilla garrulus</name>
    <name type="common">Bohemian waxwing</name>
    <name type="synonym">Lanius garrulus</name>
    <dbReference type="NCBI Taxonomy" id="125297"/>
    <lineage>
        <taxon>Eukaryota</taxon>
        <taxon>Metazoa</taxon>
        <taxon>Chordata</taxon>
        <taxon>Craniata</taxon>
        <taxon>Vertebrata</taxon>
        <taxon>Euteleostomi</taxon>
        <taxon>Archelosauria</taxon>
        <taxon>Archosauria</taxon>
        <taxon>Dinosauria</taxon>
        <taxon>Saurischia</taxon>
        <taxon>Theropoda</taxon>
        <taxon>Coelurosauria</taxon>
        <taxon>Aves</taxon>
        <taxon>Neognathae</taxon>
        <taxon>Neoaves</taxon>
        <taxon>Telluraves</taxon>
        <taxon>Australaves</taxon>
        <taxon>Passeriformes</taxon>
        <taxon>Bombycillidae</taxon>
        <taxon>Bombycilla</taxon>
    </lineage>
</organism>
<keyword evidence="8" id="KW-0238">DNA-binding</keyword>
<evidence type="ECO:0000256" key="11">
    <source>
        <dbReference type="PROSITE-ProRule" id="PRU00042"/>
    </source>
</evidence>
<keyword evidence="6" id="KW-0862">Zinc</keyword>
<dbReference type="FunFam" id="3.30.160.60:FF:001437">
    <property type="entry name" value="Zinc finger protein 594"/>
    <property type="match status" value="1"/>
</dbReference>
<keyword evidence="7" id="KW-0805">Transcription regulation</keyword>
<accession>A0A7L1M9N5</accession>
<comment type="caution">
    <text evidence="13">The sequence shown here is derived from an EMBL/GenBank/DDBJ whole genome shotgun (WGS) entry which is preliminary data.</text>
</comment>
<evidence type="ECO:0000256" key="5">
    <source>
        <dbReference type="ARBA" id="ARBA00022771"/>
    </source>
</evidence>
<name>A0A7L1M9N5_BOMGA</name>
<evidence type="ECO:0000313" key="14">
    <source>
        <dbReference type="Proteomes" id="UP000532545"/>
    </source>
</evidence>
<gene>
    <name evidence="13" type="primary">Zscan20_1</name>
    <name evidence="13" type="ORF">BOMGAR_R15278</name>
</gene>
<evidence type="ECO:0000256" key="6">
    <source>
        <dbReference type="ARBA" id="ARBA00022833"/>
    </source>
</evidence>
<evidence type="ECO:0000256" key="4">
    <source>
        <dbReference type="ARBA" id="ARBA00022737"/>
    </source>
</evidence>
<dbReference type="FunFam" id="3.30.160.60:FF:000540">
    <property type="entry name" value="zinc finger protein 263 isoform X1"/>
    <property type="match status" value="1"/>
</dbReference>
<proteinExistence type="inferred from homology"/>
<dbReference type="SUPFAM" id="SSF57667">
    <property type="entry name" value="beta-beta-alpha zinc fingers"/>
    <property type="match status" value="1"/>
</dbReference>
<evidence type="ECO:0000256" key="2">
    <source>
        <dbReference type="ARBA" id="ARBA00006991"/>
    </source>
</evidence>
<dbReference type="SMART" id="SM00355">
    <property type="entry name" value="ZnF_C2H2"/>
    <property type="match status" value="2"/>
</dbReference>
<evidence type="ECO:0000256" key="3">
    <source>
        <dbReference type="ARBA" id="ARBA00022723"/>
    </source>
</evidence>
<reference evidence="13 14" key="1">
    <citation type="submission" date="2019-09" db="EMBL/GenBank/DDBJ databases">
        <title>Bird 10,000 Genomes (B10K) Project - Family phase.</title>
        <authorList>
            <person name="Zhang G."/>
        </authorList>
    </citation>
    <scope>NUCLEOTIDE SEQUENCE [LARGE SCALE GENOMIC DNA]</scope>
    <source>
        <strain evidence="13">B10K-DU-002-23</strain>
        <tissue evidence="13">Muscle</tissue>
    </source>
</reference>
<dbReference type="GO" id="GO:0008270">
    <property type="term" value="F:zinc ion binding"/>
    <property type="evidence" value="ECO:0007669"/>
    <property type="project" value="UniProtKB-KW"/>
</dbReference>
<keyword evidence="3" id="KW-0479">Metal-binding</keyword>
<dbReference type="GO" id="GO:0000981">
    <property type="term" value="F:DNA-binding transcription factor activity, RNA polymerase II-specific"/>
    <property type="evidence" value="ECO:0007669"/>
    <property type="project" value="TreeGrafter"/>
</dbReference>
<dbReference type="EMBL" id="VXBU01010431">
    <property type="protein sequence ID" value="NXN84144.1"/>
    <property type="molecule type" value="Genomic_DNA"/>
</dbReference>
<dbReference type="Proteomes" id="UP000532545">
    <property type="component" value="Unassembled WGS sequence"/>
</dbReference>
<keyword evidence="9" id="KW-0804">Transcription</keyword>
<keyword evidence="10" id="KW-0539">Nucleus</keyword>
<sequence length="55" mass="6570">GVRPYKCLECEKSFNNSFCLICHQITHTGERPYRCRKCLKSFRDCSNLIVHQRLH</sequence>
<feature type="domain" description="C2H2-type" evidence="12">
    <location>
        <begin position="33"/>
        <end position="55"/>
    </location>
</feature>
<comment type="subcellular location">
    <subcellularLocation>
        <location evidence="1">Nucleus</location>
    </subcellularLocation>
</comment>
<keyword evidence="14" id="KW-1185">Reference proteome</keyword>
<dbReference type="OrthoDB" id="3437960at2759"/>
<dbReference type="GO" id="GO:0000978">
    <property type="term" value="F:RNA polymerase II cis-regulatory region sequence-specific DNA binding"/>
    <property type="evidence" value="ECO:0007669"/>
    <property type="project" value="TreeGrafter"/>
</dbReference>
<dbReference type="PROSITE" id="PS50157">
    <property type="entry name" value="ZINC_FINGER_C2H2_2"/>
    <property type="match status" value="2"/>
</dbReference>
<feature type="non-terminal residue" evidence="13">
    <location>
        <position position="55"/>
    </location>
</feature>